<dbReference type="AlphaFoldDB" id="A0A935TE38"/>
<dbReference type="EMBL" id="JADJOT010000011">
    <property type="protein sequence ID" value="MBK7955713.1"/>
    <property type="molecule type" value="Genomic_DNA"/>
</dbReference>
<name>A0A935TE38_9PROT</name>
<feature type="transmembrane region" description="Helical" evidence="1">
    <location>
        <begin position="54"/>
        <end position="75"/>
    </location>
</feature>
<organism evidence="2 3">
    <name type="scientific">Candidatus Accumulibacter affinis</name>
    <dbReference type="NCBI Taxonomy" id="2954384"/>
    <lineage>
        <taxon>Bacteria</taxon>
        <taxon>Pseudomonadati</taxon>
        <taxon>Pseudomonadota</taxon>
        <taxon>Betaproteobacteria</taxon>
        <taxon>Candidatus Accumulibacter</taxon>
    </lineage>
</organism>
<proteinExistence type="predicted"/>
<evidence type="ECO:0000256" key="1">
    <source>
        <dbReference type="SAM" id="Phobius"/>
    </source>
</evidence>
<keyword evidence="1" id="KW-0472">Membrane</keyword>
<keyword evidence="1" id="KW-0812">Transmembrane</keyword>
<dbReference type="Proteomes" id="UP000706151">
    <property type="component" value="Unassembled WGS sequence"/>
</dbReference>
<evidence type="ECO:0000313" key="2">
    <source>
        <dbReference type="EMBL" id="MBK7955713.1"/>
    </source>
</evidence>
<feature type="transmembrane region" description="Helical" evidence="1">
    <location>
        <begin position="20"/>
        <end position="42"/>
    </location>
</feature>
<comment type="caution">
    <text evidence="2">The sequence shown here is derived from an EMBL/GenBank/DDBJ whole genome shotgun (WGS) entry which is preliminary data.</text>
</comment>
<protein>
    <submittedName>
        <fullName evidence="2">Uncharacterized protein</fullName>
    </submittedName>
</protein>
<gene>
    <name evidence="2" type="ORF">IPK02_18195</name>
</gene>
<reference evidence="2 3" key="1">
    <citation type="submission" date="2020-10" db="EMBL/GenBank/DDBJ databases">
        <title>Connecting structure to function with the recovery of over 1000 high-quality activated sludge metagenome-assembled genomes encoding full-length rRNA genes using long-read sequencing.</title>
        <authorList>
            <person name="Singleton C.M."/>
            <person name="Petriglieri F."/>
            <person name="Kristensen J.M."/>
            <person name="Kirkegaard R.H."/>
            <person name="Michaelsen T.Y."/>
            <person name="Andersen M.H."/>
            <person name="Karst S.M."/>
            <person name="Dueholm M.S."/>
            <person name="Nielsen P.H."/>
            <person name="Albertsen M."/>
        </authorList>
    </citation>
    <scope>NUCLEOTIDE SEQUENCE [LARGE SCALE GENOMIC DNA]</scope>
    <source>
        <strain evidence="2">Fred_18-Q3-R57-64_BAT3C.720</strain>
    </source>
</reference>
<keyword evidence="1" id="KW-1133">Transmembrane helix</keyword>
<evidence type="ECO:0000313" key="3">
    <source>
        <dbReference type="Proteomes" id="UP000706151"/>
    </source>
</evidence>
<sequence>MNGWLEQITTWLVDLVKDVFLAVWDFLGDGIVFVLSSILVPIGGWISGLTPPAFLSSGINIGALLTGLPPFALYLAGQTRITEAMAILGAAVGFHLLRKMVTLGQW</sequence>
<accession>A0A935TE38</accession>